<keyword evidence="2" id="KW-0805">Transcription regulation</keyword>
<dbReference type="InterPro" id="IPR022591">
    <property type="entry name" value="TAF1_HAT_dom"/>
</dbReference>
<feature type="region of interest" description="Disordered" evidence="5">
    <location>
        <begin position="166"/>
        <end position="230"/>
    </location>
</feature>
<evidence type="ECO:0000256" key="3">
    <source>
        <dbReference type="ARBA" id="ARBA00023163"/>
    </source>
</evidence>
<dbReference type="GO" id="GO:0004402">
    <property type="term" value="F:histone acetyltransferase activity"/>
    <property type="evidence" value="ECO:0007669"/>
    <property type="project" value="InterPro"/>
</dbReference>
<keyword evidence="3" id="KW-0804">Transcription</keyword>
<feature type="compositionally biased region" description="Low complexity" evidence="5">
    <location>
        <begin position="286"/>
        <end position="297"/>
    </location>
</feature>
<dbReference type="PANTHER" id="PTHR13900:SF0">
    <property type="entry name" value="TRANSCRIPTION INITIATION FACTOR TFIID SUBUNIT 1"/>
    <property type="match status" value="1"/>
</dbReference>
<feature type="compositionally biased region" description="Gly residues" evidence="5">
    <location>
        <begin position="471"/>
        <end position="485"/>
    </location>
</feature>
<feature type="region of interest" description="Disordered" evidence="5">
    <location>
        <begin position="269"/>
        <end position="297"/>
    </location>
</feature>
<feature type="compositionally biased region" description="Basic and acidic residues" evidence="5">
    <location>
        <begin position="498"/>
        <end position="508"/>
    </location>
</feature>
<keyword evidence="9" id="KW-1185">Reference proteome</keyword>
<evidence type="ECO:0000256" key="4">
    <source>
        <dbReference type="ARBA" id="ARBA00023242"/>
    </source>
</evidence>
<dbReference type="Pfam" id="PF12157">
    <property type="entry name" value="DUF3591"/>
    <property type="match status" value="1"/>
</dbReference>
<feature type="region of interest" description="Disordered" evidence="5">
    <location>
        <begin position="395"/>
        <end position="440"/>
    </location>
</feature>
<feature type="domain" description="Zinc knuckle" evidence="7">
    <location>
        <begin position="447"/>
        <end position="469"/>
    </location>
</feature>
<feature type="compositionally biased region" description="Acidic residues" evidence="5">
    <location>
        <begin position="169"/>
        <end position="187"/>
    </location>
</feature>
<dbReference type="Pfam" id="PF15288">
    <property type="entry name" value="zf-CCHC_6"/>
    <property type="match status" value="1"/>
</dbReference>
<dbReference type="PANTHER" id="PTHR13900">
    <property type="entry name" value="TRANSCRIPTION INITIATION FACTOR TFIID"/>
    <property type="match status" value="1"/>
</dbReference>
<dbReference type="InterPro" id="IPR041670">
    <property type="entry name" value="Znf-CCHC_6"/>
</dbReference>
<sequence>MEDEVRAAPWNTTRAYLAAQRGGCFLELHGPADPTGCGEAFSYSKTSAKPGALFRQTGGEVARGLLKDKRTVTGTDADLRKLHLRDARALLRSFGISEADLKTFKRWEIIDMVRFTSTERAKQGEEEITAKFARGNRLSMAEQIRCYREECQRIFDLQNRVLSNTELLSSDEGEEEPSSDEEDEEETTNAFGSGKGAGATAAGSGATSSSNAIGGVRLSSLPSSNRNRYDSASRNIESMLANRITAEELKHRQEEAEWEDLKRSVELGRTLKRNRKPTDPVKPDGSTPAAAFPATSTPSAAALTSTVYEANSTSAGEILDLPPLFPGAQKKVLRIVRTYSTGGQQYTRTELVPWSPVVEIYLKIRQTRDTEFIHNFIGSDDQFREQQRREKRRLQDQLRRVRKQQDLIRSRAGGSGPLRDASGRLIPANRVGISSRRRHKPSSLVLKMRCGACGQTGHMRTNKECPMYGRSEGGAGDGEEGGGGADVADNHHHHHHHGGDGHHSDDSNKSGGDQDSFLPELEENATTVS</sequence>
<dbReference type="Proteomes" id="UP000281553">
    <property type="component" value="Unassembled WGS sequence"/>
</dbReference>
<evidence type="ECO:0000313" key="8">
    <source>
        <dbReference type="EMBL" id="VDN20764.1"/>
    </source>
</evidence>
<dbReference type="InterPro" id="IPR040240">
    <property type="entry name" value="TAF1"/>
</dbReference>
<dbReference type="AlphaFoldDB" id="A0A3P7LUY8"/>
<feature type="compositionally biased region" description="Low complexity" evidence="5">
    <location>
        <begin position="198"/>
        <end position="226"/>
    </location>
</feature>
<evidence type="ECO:0000256" key="5">
    <source>
        <dbReference type="SAM" id="MobiDB-lite"/>
    </source>
</evidence>
<evidence type="ECO:0000259" key="6">
    <source>
        <dbReference type="Pfam" id="PF12157"/>
    </source>
</evidence>
<dbReference type="GO" id="GO:0017025">
    <property type="term" value="F:TBP-class protein binding"/>
    <property type="evidence" value="ECO:0007669"/>
    <property type="project" value="InterPro"/>
</dbReference>
<feature type="region of interest" description="Disordered" evidence="5">
    <location>
        <begin position="455"/>
        <end position="529"/>
    </location>
</feature>
<evidence type="ECO:0008006" key="10">
    <source>
        <dbReference type="Google" id="ProtNLM"/>
    </source>
</evidence>
<gene>
    <name evidence="8" type="ORF">DILT_LOCUS13688</name>
</gene>
<feature type="domain" description="Transcription initiation factor TFIID subunit 1 histone acetyltransferase" evidence="6">
    <location>
        <begin position="1"/>
        <end position="111"/>
    </location>
</feature>
<evidence type="ECO:0000256" key="1">
    <source>
        <dbReference type="ARBA" id="ARBA00004123"/>
    </source>
</evidence>
<comment type="subcellular location">
    <subcellularLocation>
        <location evidence="1">Nucleus</location>
    </subcellularLocation>
</comment>
<feature type="compositionally biased region" description="Basic and acidic residues" evidence="5">
    <location>
        <begin position="395"/>
        <end position="409"/>
    </location>
</feature>
<keyword evidence="4" id="KW-0539">Nucleus</keyword>
<evidence type="ECO:0000259" key="7">
    <source>
        <dbReference type="Pfam" id="PF15288"/>
    </source>
</evidence>
<dbReference type="GO" id="GO:0016251">
    <property type="term" value="F:RNA polymerase II general transcription initiation factor activity"/>
    <property type="evidence" value="ECO:0007669"/>
    <property type="project" value="InterPro"/>
</dbReference>
<protein>
    <recommendedName>
        <fullName evidence="10">Transcription initiation factor TFIID subunit 1 histone acetyltransferase domain-containing protein</fullName>
    </recommendedName>
</protein>
<organism evidence="8 9">
    <name type="scientific">Dibothriocephalus latus</name>
    <name type="common">Fish tapeworm</name>
    <name type="synonym">Diphyllobothrium latum</name>
    <dbReference type="NCBI Taxonomy" id="60516"/>
    <lineage>
        <taxon>Eukaryota</taxon>
        <taxon>Metazoa</taxon>
        <taxon>Spiralia</taxon>
        <taxon>Lophotrochozoa</taxon>
        <taxon>Platyhelminthes</taxon>
        <taxon>Cestoda</taxon>
        <taxon>Eucestoda</taxon>
        <taxon>Diphyllobothriidea</taxon>
        <taxon>Diphyllobothriidae</taxon>
        <taxon>Dibothriocephalus</taxon>
    </lineage>
</organism>
<accession>A0A3P7LUY8</accession>
<evidence type="ECO:0000256" key="2">
    <source>
        <dbReference type="ARBA" id="ARBA00023015"/>
    </source>
</evidence>
<name>A0A3P7LUY8_DIBLA</name>
<dbReference type="OrthoDB" id="5752at2759"/>
<dbReference type="GO" id="GO:0051123">
    <property type="term" value="P:RNA polymerase II preinitiation complex assembly"/>
    <property type="evidence" value="ECO:0007669"/>
    <property type="project" value="TreeGrafter"/>
</dbReference>
<reference evidence="8 9" key="1">
    <citation type="submission" date="2018-11" db="EMBL/GenBank/DDBJ databases">
        <authorList>
            <consortium name="Pathogen Informatics"/>
        </authorList>
    </citation>
    <scope>NUCLEOTIDE SEQUENCE [LARGE SCALE GENOMIC DNA]</scope>
</reference>
<proteinExistence type="predicted"/>
<evidence type="ECO:0000313" key="9">
    <source>
        <dbReference type="Proteomes" id="UP000281553"/>
    </source>
</evidence>
<dbReference type="EMBL" id="UYRU01071214">
    <property type="protein sequence ID" value="VDN20764.1"/>
    <property type="molecule type" value="Genomic_DNA"/>
</dbReference>
<dbReference type="GO" id="GO:0005669">
    <property type="term" value="C:transcription factor TFIID complex"/>
    <property type="evidence" value="ECO:0007669"/>
    <property type="project" value="InterPro"/>
</dbReference>